<dbReference type="EMBL" id="PIPL01000001">
    <property type="protein sequence ID" value="RUO25448.1"/>
    <property type="molecule type" value="Genomic_DNA"/>
</dbReference>
<evidence type="ECO:0000313" key="2">
    <source>
        <dbReference type="EMBL" id="RUO25448.1"/>
    </source>
</evidence>
<protein>
    <submittedName>
        <fullName evidence="2">Uncharacterized protein</fullName>
    </submittedName>
</protein>
<gene>
    <name evidence="2" type="ORF">CWE09_01550</name>
</gene>
<dbReference type="AlphaFoldDB" id="A0A432W5U9"/>
<name>A0A432W5U9_9GAMM</name>
<organism evidence="2 3">
    <name type="scientific">Aliidiomarina minuta</name>
    <dbReference type="NCBI Taxonomy" id="880057"/>
    <lineage>
        <taxon>Bacteria</taxon>
        <taxon>Pseudomonadati</taxon>
        <taxon>Pseudomonadota</taxon>
        <taxon>Gammaproteobacteria</taxon>
        <taxon>Alteromonadales</taxon>
        <taxon>Idiomarinaceae</taxon>
        <taxon>Aliidiomarina</taxon>
    </lineage>
</organism>
<keyword evidence="3" id="KW-1185">Reference proteome</keyword>
<evidence type="ECO:0000256" key="1">
    <source>
        <dbReference type="SAM" id="MobiDB-lite"/>
    </source>
</evidence>
<proteinExistence type="predicted"/>
<dbReference type="RefSeq" id="WP_126802148.1">
    <property type="nucleotide sequence ID" value="NZ_PIPL01000001.1"/>
</dbReference>
<accession>A0A432W5U9</accession>
<sequence length="84" mass="9598">MGFWAKLFGGDSAKEDDSEKPRKVSDEDQPRVVKDGDETKRGSQLDKEELEAKHREDLETPKYTERPKEEKMAGGAKKKSDKED</sequence>
<dbReference type="Proteomes" id="UP000288293">
    <property type="component" value="Unassembled WGS sequence"/>
</dbReference>
<reference evidence="2 3" key="1">
    <citation type="journal article" date="2011" name="Front. Microbiol.">
        <title>Genomic signatures of strain selection and enhancement in Bacillus atrophaeus var. globigii, a historical biowarfare simulant.</title>
        <authorList>
            <person name="Gibbons H.S."/>
            <person name="Broomall S.M."/>
            <person name="McNew L.A."/>
            <person name="Daligault H."/>
            <person name="Chapman C."/>
            <person name="Bruce D."/>
            <person name="Karavis M."/>
            <person name="Krepps M."/>
            <person name="McGregor P.A."/>
            <person name="Hong C."/>
            <person name="Park K.H."/>
            <person name="Akmal A."/>
            <person name="Feldman A."/>
            <person name="Lin J.S."/>
            <person name="Chang W.E."/>
            <person name="Higgs B.W."/>
            <person name="Demirev P."/>
            <person name="Lindquist J."/>
            <person name="Liem A."/>
            <person name="Fochler E."/>
            <person name="Read T.D."/>
            <person name="Tapia R."/>
            <person name="Johnson S."/>
            <person name="Bishop-Lilly K.A."/>
            <person name="Detter C."/>
            <person name="Han C."/>
            <person name="Sozhamannan S."/>
            <person name="Rosenzweig C.N."/>
            <person name="Skowronski E.W."/>
        </authorList>
    </citation>
    <scope>NUCLEOTIDE SEQUENCE [LARGE SCALE GENOMIC DNA]</scope>
    <source>
        <strain evidence="2 3">MLST1</strain>
    </source>
</reference>
<comment type="caution">
    <text evidence="2">The sequence shown here is derived from an EMBL/GenBank/DDBJ whole genome shotgun (WGS) entry which is preliminary data.</text>
</comment>
<evidence type="ECO:0000313" key="3">
    <source>
        <dbReference type="Proteomes" id="UP000288293"/>
    </source>
</evidence>
<feature type="compositionally biased region" description="Basic and acidic residues" evidence="1">
    <location>
        <begin position="12"/>
        <end position="84"/>
    </location>
</feature>
<feature type="region of interest" description="Disordered" evidence="1">
    <location>
        <begin position="1"/>
        <end position="84"/>
    </location>
</feature>